<dbReference type="Gene3D" id="2.130.10.10">
    <property type="entry name" value="YVTN repeat-like/Quinoprotein amine dehydrogenase"/>
    <property type="match status" value="1"/>
</dbReference>
<dbReference type="Gene3D" id="2.60.40.1120">
    <property type="entry name" value="Carboxypeptidase-like, regulatory domain"/>
    <property type="match status" value="1"/>
</dbReference>
<dbReference type="PANTHER" id="PTHR34512:SF30">
    <property type="entry name" value="OUTER MEMBRANE PROTEIN ASSEMBLY FACTOR BAMB"/>
    <property type="match status" value="1"/>
</dbReference>
<dbReference type="InterPro" id="IPR013783">
    <property type="entry name" value="Ig-like_fold"/>
</dbReference>
<dbReference type="InterPro" id="IPR029052">
    <property type="entry name" value="Metallo-depent_PP-like"/>
</dbReference>
<evidence type="ECO:0000256" key="2">
    <source>
        <dbReference type="SAM" id="Phobius"/>
    </source>
</evidence>
<feature type="domain" description="Calcineurin-like phosphoesterase N-terminal" evidence="5">
    <location>
        <begin position="73"/>
        <end position="149"/>
    </location>
</feature>
<dbReference type="InterPro" id="IPR018391">
    <property type="entry name" value="PQQ_b-propeller_rpt"/>
</dbReference>
<organism evidence="6 7">
    <name type="scientific">Kribbella shirazensis</name>
    <dbReference type="NCBI Taxonomy" id="1105143"/>
    <lineage>
        <taxon>Bacteria</taxon>
        <taxon>Bacillati</taxon>
        <taxon>Actinomycetota</taxon>
        <taxon>Actinomycetes</taxon>
        <taxon>Propionibacteriales</taxon>
        <taxon>Kribbellaceae</taxon>
        <taxon>Kribbella</taxon>
    </lineage>
</organism>
<dbReference type="PANTHER" id="PTHR34512">
    <property type="entry name" value="CELL SURFACE PROTEIN"/>
    <property type="match status" value="1"/>
</dbReference>
<dbReference type="EMBL" id="JAASRO010000001">
    <property type="protein sequence ID" value="NIK60748.1"/>
    <property type="molecule type" value="Genomic_DNA"/>
</dbReference>
<dbReference type="InterPro" id="IPR032285">
    <property type="entry name" value="Metallophos_N"/>
</dbReference>
<dbReference type="Pfam" id="PF13360">
    <property type="entry name" value="PQQ_2"/>
    <property type="match status" value="2"/>
</dbReference>
<keyword evidence="2" id="KW-1133">Transmembrane helix</keyword>
<evidence type="ECO:0000259" key="3">
    <source>
        <dbReference type="Pfam" id="PF00149"/>
    </source>
</evidence>
<dbReference type="SUPFAM" id="SSF117074">
    <property type="entry name" value="Hypothetical protein PA1324"/>
    <property type="match status" value="1"/>
</dbReference>
<dbReference type="RefSeq" id="WP_167214421.1">
    <property type="nucleotide sequence ID" value="NZ_JAASRO010000001.1"/>
</dbReference>
<dbReference type="SUPFAM" id="SSF49464">
    <property type="entry name" value="Carboxypeptidase regulatory domain-like"/>
    <property type="match status" value="1"/>
</dbReference>
<feature type="region of interest" description="Disordered" evidence="1">
    <location>
        <begin position="1114"/>
        <end position="1140"/>
    </location>
</feature>
<evidence type="ECO:0000256" key="1">
    <source>
        <dbReference type="SAM" id="MobiDB-lite"/>
    </source>
</evidence>
<protein>
    <submittedName>
        <fullName evidence="6">Outer membrane protein assembly factor BamB</fullName>
    </submittedName>
</protein>
<feature type="domain" description="Pyrrolo-quinoline quinone repeat" evidence="4">
    <location>
        <begin position="511"/>
        <end position="607"/>
    </location>
</feature>
<dbReference type="Pfam" id="PF13620">
    <property type="entry name" value="CarboxypepD_reg"/>
    <property type="match status" value="1"/>
</dbReference>
<dbReference type="InterPro" id="IPR002372">
    <property type="entry name" value="PQQ_rpt_dom"/>
</dbReference>
<evidence type="ECO:0000313" key="7">
    <source>
        <dbReference type="Proteomes" id="UP000555407"/>
    </source>
</evidence>
<dbReference type="InterPro" id="IPR004843">
    <property type="entry name" value="Calcineurin-like_PHP"/>
</dbReference>
<dbReference type="Pfam" id="PF16371">
    <property type="entry name" value="MetallophosN"/>
    <property type="match status" value="1"/>
</dbReference>
<keyword evidence="2" id="KW-0812">Transmembrane</keyword>
<keyword evidence="7" id="KW-1185">Reference proteome</keyword>
<comment type="caution">
    <text evidence="6">The sequence shown here is derived from an EMBL/GenBank/DDBJ whole genome shotgun (WGS) entry which is preliminary data.</text>
</comment>
<proteinExistence type="predicted"/>
<dbReference type="Pfam" id="PF00149">
    <property type="entry name" value="Metallophos"/>
    <property type="match status" value="1"/>
</dbReference>
<dbReference type="InterPro" id="IPR015943">
    <property type="entry name" value="WD40/YVTN_repeat-like_dom_sf"/>
</dbReference>
<evidence type="ECO:0000259" key="5">
    <source>
        <dbReference type="Pfam" id="PF16371"/>
    </source>
</evidence>
<dbReference type="SMART" id="SM00564">
    <property type="entry name" value="PQQ"/>
    <property type="match status" value="8"/>
</dbReference>
<evidence type="ECO:0000313" key="6">
    <source>
        <dbReference type="EMBL" id="NIK60748.1"/>
    </source>
</evidence>
<dbReference type="SUPFAM" id="SSF50998">
    <property type="entry name" value="Quinoprotein alcohol dehydrogenase-like"/>
    <property type="match status" value="2"/>
</dbReference>
<dbReference type="GO" id="GO:0005975">
    <property type="term" value="P:carbohydrate metabolic process"/>
    <property type="evidence" value="ECO:0007669"/>
    <property type="project" value="UniProtKB-ARBA"/>
</dbReference>
<dbReference type="Gene3D" id="3.60.21.10">
    <property type="match status" value="1"/>
</dbReference>
<reference evidence="6 7" key="1">
    <citation type="submission" date="2020-03" db="EMBL/GenBank/DDBJ databases">
        <title>Sequencing the genomes of 1000 actinobacteria strains.</title>
        <authorList>
            <person name="Klenk H.-P."/>
        </authorList>
    </citation>
    <scope>NUCLEOTIDE SEQUENCE [LARGE SCALE GENOMIC DNA]</scope>
    <source>
        <strain evidence="6 7">DSM 45490</strain>
    </source>
</reference>
<feature type="transmembrane region" description="Helical" evidence="2">
    <location>
        <begin position="23"/>
        <end position="45"/>
    </location>
</feature>
<sequence>MIRLTRSSRDQTTSQTTTRWHRLLYGVTGGLAALVIGVPLTGVVADAVDAPAATVSGTVFEDRDNDGLPGAGEPGIAGVSVSDGAQVAVTDAQGRYTLTTNVERRGADLVFITQPTGYAVGTDANMTPKFFRNLGQLANGDTEQADFALRKDKASEDGGFTFGNVADPHVNAQLPEQIAEINSTRQDLAFIQVSGDLTNNATDAEFETYKRGTAKSKVPVWPAVGNHEYSAGATYDVRINNYRKHVGPEWYSFDYSDRHFLVLENNGAAPFAEQLEWVKADLARNVKDGKRLVVLTHQPMNVPFGSPSVYDEYGKVLEQYGAELILVGHEHSNDVEPNSQFARTAKHIQTVSSSYTIDNSPRGFRFVHMDNKAFDNPFRMYGAEKDLTIVSPAPGSAVPLDRFPGIQVNAYDTTDAPQKVRYRIDGGAWLPLQPTGEFTWYAGLPGTVRTGAHTLEVVAEDSTGATWTRTSNFTLTTAKAIQPVAGADWTQHHGDALHSGVAADAIAAGQRLAWSYRTEGTFLTGSPAIVDGVVYAGTRDENGDGNAAVHAVSLATGKKLWSYTVPSSVHGSVAVSDGLVYVPTLRGTLFAVDAKTGLLKWRHDPEAAPEGNNQRTYGYYGVTVADGKVLFPYQTRFGEASRGLLLALDAKTGRRVWASPMAGSTMSDGTPAVADGRVYVGNQDGAVVIAYDLKTGAKLWQGTDTLGGWQDGVPSAADGKVYIGSNNGIVARDGATGAVLWSYTSPHPSLVNGGATPAAAAIKGNTVYMSFPSGAVTALNATTGAVIWDQLLPGSQYRGGSFTSPALSGNTLFAGANNGRFYALDARTGQPLWSHDVGTWVSAGPAVSGNTVVTGALDGNLYAFTPGGTAAAPWPLVSGRVTNKATGAPLANGAVLVVQDGTAVGRTTTDAAGNYQVGLPKGAGKYTIQVAQLGYATAAREIETGASGTFQVNLEVTPVNVDASIGKRLPSGLVEGGAGDIVIENKRLAMAVSKVFQDPQLNPSTPGKVVDLAITGQPDQLDWINLPYVSANEPTGGSAWQQVQVRSTDVRVIENTGEKAVVRATGTSAENPDVKVVTTYTATADEPFVTAATTFTNTAGAPLSVWAGDALDHDGPGSRSAVSGNAPVTGGGPFAHTPDSNRWIGQSGTSADNQTYGLVYSADSGAFTGYSQAIWTLSKFKLDLPAGSSHTITRRIVATSNGGATDKFAVLNQFAF</sequence>
<dbReference type="Gene3D" id="2.40.128.630">
    <property type="match status" value="1"/>
</dbReference>
<dbReference type="Proteomes" id="UP000555407">
    <property type="component" value="Unassembled WGS sequence"/>
</dbReference>
<dbReference type="SUPFAM" id="SSF56300">
    <property type="entry name" value="Metallo-dependent phosphatases"/>
    <property type="match status" value="1"/>
</dbReference>
<dbReference type="InterPro" id="IPR008969">
    <property type="entry name" value="CarboxyPept-like_regulatory"/>
</dbReference>
<name>A0A7X5VGF6_9ACTN</name>
<keyword evidence="2" id="KW-0472">Membrane</keyword>
<dbReference type="Gene3D" id="2.40.10.480">
    <property type="match status" value="1"/>
</dbReference>
<feature type="domain" description="Calcineurin-like phosphoesterase" evidence="3">
    <location>
        <begin position="162"/>
        <end position="332"/>
    </location>
</feature>
<feature type="domain" description="Pyrrolo-quinoline quinone repeat" evidence="4">
    <location>
        <begin position="642"/>
        <end position="865"/>
    </location>
</feature>
<gene>
    <name evidence="6" type="ORF">BJY22_006465</name>
</gene>
<dbReference type="GO" id="GO:0016787">
    <property type="term" value="F:hydrolase activity"/>
    <property type="evidence" value="ECO:0007669"/>
    <property type="project" value="InterPro"/>
</dbReference>
<dbReference type="AlphaFoldDB" id="A0A7X5VGF6"/>
<dbReference type="InterPro" id="IPR011047">
    <property type="entry name" value="Quinoprotein_ADH-like_sf"/>
</dbReference>
<evidence type="ECO:0000259" key="4">
    <source>
        <dbReference type="Pfam" id="PF13360"/>
    </source>
</evidence>
<accession>A0A7X5VGF6</accession>
<dbReference type="Gene3D" id="2.60.40.10">
    <property type="entry name" value="Immunoglobulins"/>
    <property type="match status" value="2"/>
</dbReference>